<proteinExistence type="predicted"/>
<comment type="caution">
    <text evidence="2">The sequence shown here is derived from an EMBL/GenBank/DDBJ whole genome shotgun (WGS) entry which is preliminary data.</text>
</comment>
<accession>A0A2I0JYW2</accession>
<keyword evidence="3" id="KW-1185">Reference proteome</keyword>
<feature type="compositionally biased region" description="Basic residues" evidence="1">
    <location>
        <begin position="96"/>
        <end position="105"/>
    </location>
</feature>
<feature type="region of interest" description="Disordered" evidence="1">
    <location>
        <begin position="80"/>
        <end position="153"/>
    </location>
</feature>
<evidence type="ECO:0000256" key="1">
    <source>
        <dbReference type="SAM" id="MobiDB-lite"/>
    </source>
</evidence>
<dbReference type="Proteomes" id="UP000233551">
    <property type="component" value="Unassembled WGS sequence"/>
</dbReference>
<dbReference type="AlphaFoldDB" id="A0A2I0JYW2"/>
<organism evidence="2 3">
    <name type="scientific">Punica granatum</name>
    <name type="common">Pomegranate</name>
    <dbReference type="NCBI Taxonomy" id="22663"/>
    <lineage>
        <taxon>Eukaryota</taxon>
        <taxon>Viridiplantae</taxon>
        <taxon>Streptophyta</taxon>
        <taxon>Embryophyta</taxon>
        <taxon>Tracheophyta</taxon>
        <taxon>Spermatophyta</taxon>
        <taxon>Magnoliopsida</taxon>
        <taxon>eudicotyledons</taxon>
        <taxon>Gunneridae</taxon>
        <taxon>Pentapetalae</taxon>
        <taxon>rosids</taxon>
        <taxon>malvids</taxon>
        <taxon>Myrtales</taxon>
        <taxon>Lythraceae</taxon>
        <taxon>Punica</taxon>
    </lineage>
</organism>
<evidence type="ECO:0000313" key="2">
    <source>
        <dbReference type="EMBL" id="PKI61505.1"/>
    </source>
</evidence>
<reference evidence="2 3" key="1">
    <citation type="submission" date="2017-11" db="EMBL/GenBank/DDBJ databases">
        <title>De-novo sequencing of pomegranate (Punica granatum L.) genome.</title>
        <authorList>
            <person name="Akparov Z."/>
            <person name="Amiraslanov A."/>
            <person name="Hajiyeva S."/>
            <person name="Abbasov M."/>
            <person name="Kaur K."/>
            <person name="Hamwieh A."/>
            <person name="Solovyev V."/>
            <person name="Salamov A."/>
            <person name="Braich B."/>
            <person name="Kosarev P."/>
            <person name="Mahmoud A."/>
            <person name="Hajiyev E."/>
            <person name="Babayeva S."/>
            <person name="Izzatullayeva V."/>
            <person name="Mammadov A."/>
            <person name="Mammadov A."/>
            <person name="Sharifova S."/>
            <person name="Ojaghi J."/>
            <person name="Eynullazada K."/>
            <person name="Bayramov B."/>
            <person name="Abdulazimova A."/>
            <person name="Shahmuradov I."/>
        </authorList>
    </citation>
    <scope>NUCLEOTIDE SEQUENCE [LARGE SCALE GENOMIC DNA]</scope>
    <source>
        <strain evidence="3">cv. AG2017</strain>
        <tissue evidence="2">Leaf</tissue>
    </source>
</reference>
<gene>
    <name evidence="2" type="ORF">CRG98_018089</name>
</gene>
<sequence length="153" mass="17615">MCTTKAEFFRIMEEMIVVSVKVKRKQIAPTPKAQISKEIAFKKGCGVLTADSGNTYVCMLDQPEMISYIGEYGGQFTATTQNQQHPYLQRQQQKQQGRRRILRRKGVGEGRERRKSVELEELGSRVVKKEEEEEEDQKKNDPLSVKFDGVIRC</sequence>
<name>A0A2I0JYW2_PUNGR</name>
<feature type="compositionally biased region" description="Low complexity" evidence="1">
    <location>
        <begin position="81"/>
        <end position="95"/>
    </location>
</feature>
<dbReference type="EMBL" id="PGOL01001030">
    <property type="protein sequence ID" value="PKI61505.1"/>
    <property type="molecule type" value="Genomic_DNA"/>
</dbReference>
<evidence type="ECO:0000313" key="3">
    <source>
        <dbReference type="Proteomes" id="UP000233551"/>
    </source>
</evidence>
<protein>
    <submittedName>
        <fullName evidence="2">Uncharacterized protein</fullName>
    </submittedName>
</protein>
<feature type="compositionally biased region" description="Basic and acidic residues" evidence="1">
    <location>
        <begin position="106"/>
        <end position="118"/>
    </location>
</feature>